<comment type="caution">
    <text evidence="8">The sequence shown here is derived from an EMBL/GenBank/DDBJ whole genome shotgun (WGS) entry which is preliminary data.</text>
</comment>
<evidence type="ECO:0000256" key="2">
    <source>
        <dbReference type="ARBA" id="ARBA00022694"/>
    </source>
</evidence>
<evidence type="ECO:0000256" key="6">
    <source>
        <dbReference type="HAMAP-Rule" id="MF_01445"/>
    </source>
</evidence>
<keyword evidence="9" id="KW-1185">Reference proteome</keyword>
<comment type="similarity">
    <text evidence="6">Belongs to the KAE1 / TsaD family.</text>
</comment>
<dbReference type="InterPro" id="IPR017860">
    <property type="entry name" value="Peptidase_M22_CS"/>
</dbReference>
<sequence length="374" mass="38325">MAVSDIGQLAYEPDGNTRCTVGSARPWYTPRRMKDPATQTGTFILGIDTSCDDTGVGVVELAANGQVHVRANRVWSQTVHAQYGGVMPELASREHVERIDSVMGQALAEAGLNVTDLGAVAATSGPGLVGALLVGLMYGKGVAQALDVPFYAAHHLEGHIFAAATEAELRAPYLALVVSGGHTHLFDVPQDGEYVLVGATRDDAAGEAFDKIARLAGLGYPGGPAISEAALLGNPDAVAFKEPLQGQKGFDFSFSGLKTAALLAHKAGARPEDLAAGFERAAVRTLVRTTVRAAQACGRQTVVVSGGVAANRALREAFAQTGLRVVFPGKGLNTDNGAMIALAGAAAIAAGRPPGTLGESATAYAPLATPPAPP</sequence>
<feature type="binding site" evidence="6">
    <location>
        <position position="155"/>
    </location>
    <ligand>
        <name>Fe cation</name>
        <dbReference type="ChEBI" id="CHEBI:24875"/>
    </ligand>
</feature>
<comment type="function">
    <text evidence="6">Required for the formation of a threonylcarbamoyl group on adenosine at position 37 (t(6)A37) in tRNAs that read codons beginning with adenine. Is involved in the transfer of the threonylcarbamoyl moiety of threonylcarbamoyl-AMP (TC-AMP) to the N6 group of A37, together with TsaE and TsaB. TsaD likely plays a direct catalytic role in this reaction.</text>
</comment>
<feature type="binding site" evidence="6">
    <location>
        <begin position="177"/>
        <end position="181"/>
    </location>
    <ligand>
        <name>substrate</name>
    </ligand>
</feature>
<dbReference type="EC" id="2.3.1.234" evidence="6"/>
<keyword evidence="8" id="KW-0238">DNA-binding</keyword>
<gene>
    <name evidence="8" type="primary">gcp</name>
    <name evidence="6" type="synonym">tsaD</name>
    <name evidence="8" type="ORF">GCM10008955_15550</name>
</gene>
<dbReference type="EMBL" id="BMPP01000005">
    <property type="protein sequence ID" value="GGK22951.1"/>
    <property type="molecule type" value="Genomic_DNA"/>
</dbReference>
<feature type="binding site" evidence="6">
    <location>
        <position position="159"/>
    </location>
    <ligand>
        <name>Fe cation</name>
        <dbReference type="ChEBI" id="CHEBI:24875"/>
    </ligand>
</feature>
<comment type="cofactor">
    <cofactor evidence="6">
        <name>Fe(2+)</name>
        <dbReference type="ChEBI" id="CHEBI:29033"/>
    </cofactor>
    <text evidence="6">Binds 1 Fe(2+) ion per subunit.</text>
</comment>
<dbReference type="GO" id="GO:0003677">
    <property type="term" value="F:DNA binding"/>
    <property type="evidence" value="ECO:0007669"/>
    <property type="project" value="UniProtKB-KW"/>
</dbReference>
<keyword evidence="4 6" id="KW-0012">Acyltransferase</keyword>
<name>A0ABQ2ERZ3_9DEIO</name>
<evidence type="ECO:0000256" key="1">
    <source>
        <dbReference type="ARBA" id="ARBA00022679"/>
    </source>
</evidence>
<keyword evidence="2 6" id="KW-0819">tRNA processing</keyword>
<evidence type="ECO:0000313" key="8">
    <source>
        <dbReference type="EMBL" id="GGK22951.1"/>
    </source>
</evidence>
<dbReference type="PROSITE" id="PS01016">
    <property type="entry name" value="GLYCOPROTEASE"/>
    <property type="match status" value="1"/>
</dbReference>
<feature type="binding site" evidence="6">
    <location>
        <position position="335"/>
    </location>
    <ligand>
        <name>Fe cation</name>
        <dbReference type="ChEBI" id="CHEBI:24875"/>
    </ligand>
</feature>
<keyword evidence="6" id="KW-0963">Cytoplasm</keyword>
<dbReference type="GO" id="GO:0004519">
    <property type="term" value="F:endonuclease activity"/>
    <property type="evidence" value="ECO:0007669"/>
    <property type="project" value="UniProtKB-KW"/>
</dbReference>
<evidence type="ECO:0000256" key="3">
    <source>
        <dbReference type="ARBA" id="ARBA00022723"/>
    </source>
</evidence>
<dbReference type="Proteomes" id="UP000647587">
    <property type="component" value="Unassembled WGS sequence"/>
</dbReference>
<comment type="catalytic activity">
    <reaction evidence="5 6">
        <text>L-threonylcarbamoyladenylate + adenosine(37) in tRNA = N(6)-L-threonylcarbamoyladenosine(37) in tRNA + AMP + H(+)</text>
        <dbReference type="Rhea" id="RHEA:37059"/>
        <dbReference type="Rhea" id="RHEA-COMP:10162"/>
        <dbReference type="Rhea" id="RHEA-COMP:10163"/>
        <dbReference type="ChEBI" id="CHEBI:15378"/>
        <dbReference type="ChEBI" id="CHEBI:73682"/>
        <dbReference type="ChEBI" id="CHEBI:74411"/>
        <dbReference type="ChEBI" id="CHEBI:74418"/>
        <dbReference type="ChEBI" id="CHEBI:456215"/>
        <dbReference type="EC" id="2.3.1.234"/>
    </reaction>
</comment>
<dbReference type="SUPFAM" id="SSF53067">
    <property type="entry name" value="Actin-like ATPase domain"/>
    <property type="match status" value="2"/>
</dbReference>
<comment type="caution">
    <text evidence="6">Lacks conserved residue(s) required for the propagation of feature annotation.</text>
</comment>
<keyword evidence="3 6" id="KW-0479">Metal-binding</keyword>
<keyword evidence="6" id="KW-0408">Iron</keyword>
<feature type="binding site" evidence="6">
    <location>
        <position position="210"/>
    </location>
    <ligand>
        <name>substrate</name>
    </ligand>
</feature>
<keyword evidence="8" id="KW-0255">Endonuclease</keyword>
<protein>
    <recommendedName>
        <fullName evidence="6">tRNA N6-adenosine threonylcarbamoyltransferase</fullName>
        <ecNumber evidence="6">2.3.1.234</ecNumber>
    </recommendedName>
    <alternativeName>
        <fullName evidence="6">N6-L-threonylcarbamoyladenine synthase</fullName>
        <shortName evidence="6">t(6)A synthase</shortName>
    </alternativeName>
    <alternativeName>
        <fullName evidence="6">t(6)A37 threonylcarbamoyladenosine biosynthesis protein TsaD</fullName>
    </alternativeName>
    <alternativeName>
        <fullName evidence="6">tRNA threonylcarbamoyladenosine biosynthesis protein TsaD</fullName>
    </alternativeName>
</protein>
<feature type="binding site" evidence="6">
    <location>
        <position position="311"/>
    </location>
    <ligand>
        <name>substrate</name>
    </ligand>
</feature>
<reference evidence="9" key="1">
    <citation type="journal article" date="2019" name="Int. J. Syst. Evol. Microbiol.">
        <title>The Global Catalogue of Microorganisms (GCM) 10K type strain sequencing project: providing services to taxonomists for standard genome sequencing and annotation.</title>
        <authorList>
            <consortium name="The Broad Institute Genomics Platform"/>
            <consortium name="The Broad Institute Genome Sequencing Center for Infectious Disease"/>
            <person name="Wu L."/>
            <person name="Ma J."/>
        </authorList>
    </citation>
    <scope>NUCLEOTIDE SEQUENCE [LARGE SCALE GENOMIC DNA]</scope>
    <source>
        <strain evidence="9">JCM 30331</strain>
    </source>
</reference>
<dbReference type="NCBIfam" id="TIGR03723">
    <property type="entry name" value="T6A_TsaD_YgjD"/>
    <property type="match status" value="1"/>
</dbReference>
<dbReference type="InterPro" id="IPR043129">
    <property type="entry name" value="ATPase_NBD"/>
</dbReference>
<dbReference type="PANTHER" id="PTHR11735:SF6">
    <property type="entry name" value="TRNA N6-ADENOSINE THREONYLCARBAMOYLTRANSFERASE, MITOCHONDRIAL"/>
    <property type="match status" value="1"/>
</dbReference>
<evidence type="ECO:0000313" key="9">
    <source>
        <dbReference type="Proteomes" id="UP000647587"/>
    </source>
</evidence>
<keyword evidence="8" id="KW-0378">Hydrolase</keyword>
<dbReference type="InterPro" id="IPR022450">
    <property type="entry name" value="TsaD"/>
</dbReference>
<dbReference type="PANTHER" id="PTHR11735">
    <property type="entry name" value="TRNA N6-ADENOSINE THREONYLCARBAMOYLTRANSFERASE"/>
    <property type="match status" value="1"/>
</dbReference>
<evidence type="ECO:0000256" key="5">
    <source>
        <dbReference type="ARBA" id="ARBA00048117"/>
    </source>
</evidence>
<accession>A0ABQ2ERZ3</accession>
<evidence type="ECO:0000259" key="7">
    <source>
        <dbReference type="Pfam" id="PF00814"/>
    </source>
</evidence>
<dbReference type="InterPro" id="IPR017861">
    <property type="entry name" value="KAE1/TsaD"/>
</dbReference>
<feature type="binding site" evidence="6">
    <location>
        <position position="223"/>
    </location>
    <ligand>
        <name>substrate</name>
    </ligand>
</feature>
<keyword evidence="1 6" id="KW-0808">Transferase</keyword>
<dbReference type="Pfam" id="PF00814">
    <property type="entry name" value="TsaD"/>
    <property type="match status" value="1"/>
</dbReference>
<dbReference type="InterPro" id="IPR000905">
    <property type="entry name" value="Gcp-like_dom"/>
</dbReference>
<keyword evidence="8" id="KW-0540">Nuclease</keyword>
<proteinExistence type="inferred from homology"/>
<evidence type="ECO:0000256" key="4">
    <source>
        <dbReference type="ARBA" id="ARBA00023315"/>
    </source>
</evidence>
<comment type="subcellular location">
    <subcellularLocation>
        <location evidence="6">Cytoplasm</location>
    </subcellularLocation>
</comment>
<dbReference type="Gene3D" id="3.30.420.40">
    <property type="match status" value="2"/>
</dbReference>
<dbReference type="PRINTS" id="PR00789">
    <property type="entry name" value="OSIALOPTASE"/>
</dbReference>
<dbReference type="HAMAP" id="MF_01445">
    <property type="entry name" value="TsaD"/>
    <property type="match status" value="1"/>
</dbReference>
<organism evidence="8 9">
    <name type="scientific">Deinococcus malanensis</name>
    <dbReference type="NCBI Taxonomy" id="1706855"/>
    <lineage>
        <taxon>Bacteria</taxon>
        <taxon>Thermotogati</taxon>
        <taxon>Deinococcota</taxon>
        <taxon>Deinococci</taxon>
        <taxon>Deinococcales</taxon>
        <taxon>Deinococcaceae</taxon>
        <taxon>Deinococcus</taxon>
    </lineage>
</organism>
<dbReference type="NCBIfam" id="TIGR00329">
    <property type="entry name" value="gcp_kae1"/>
    <property type="match status" value="1"/>
</dbReference>
<feature type="domain" description="Gcp-like" evidence="7">
    <location>
        <begin position="69"/>
        <end position="341"/>
    </location>
</feature>